<dbReference type="GO" id="GO:0006281">
    <property type="term" value="P:DNA repair"/>
    <property type="evidence" value="ECO:0007669"/>
    <property type="project" value="UniProtKB-KW"/>
</dbReference>
<dbReference type="SUPFAM" id="SSF81301">
    <property type="entry name" value="Nucleotidyltransferase"/>
    <property type="match status" value="1"/>
</dbReference>
<dbReference type="GO" id="GO:0005634">
    <property type="term" value="C:nucleus"/>
    <property type="evidence" value="ECO:0007669"/>
    <property type="project" value="UniProtKB-SubCell"/>
</dbReference>
<evidence type="ECO:0000256" key="4">
    <source>
        <dbReference type="ARBA" id="ARBA00022481"/>
    </source>
</evidence>
<dbReference type="SMART" id="SM00483">
    <property type="entry name" value="POLXc"/>
    <property type="match status" value="1"/>
</dbReference>
<dbReference type="CDD" id="cd00141">
    <property type="entry name" value="NT_POLXc"/>
    <property type="match status" value="1"/>
</dbReference>
<evidence type="ECO:0000256" key="18">
    <source>
        <dbReference type="ARBA" id="ARBA00023239"/>
    </source>
</evidence>
<gene>
    <name evidence="28" type="ORF">ABMA28_002130</name>
</gene>
<dbReference type="GO" id="GO:0003887">
    <property type="term" value="F:DNA-directed DNA polymerase activity"/>
    <property type="evidence" value="ECO:0007669"/>
    <property type="project" value="UniProtKB-UniRule"/>
</dbReference>
<comment type="function">
    <text evidence="25">DNA polymerase that functions in several pathways of DNA repair. Involved in base excision repair (BER) responsible for repair of lesions that give rise to abasic (AP) sites in DNA. Also contributes to DNA double-strand break repair by non-homologous end joining and homologous recombination. Has both template-dependent and template-independent (terminal transferase) DNA polymerase activities. Has also a 5'-deoxyribose-5-phosphate lyase (dRP lyase) activity.</text>
</comment>
<dbReference type="GO" id="GO:0005737">
    <property type="term" value="C:cytoplasm"/>
    <property type="evidence" value="ECO:0007669"/>
    <property type="project" value="UniProtKB-SubCell"/>
</dbReference>
<accession>A0ABD0SZV0</accession>
<keyword evidence="12" id="KW-0460">Magnesium</keyword>
<dbReference type="Gene3D" id="3.30.460.10">
    <property type="entry name" value="Beta Polymerase, domain 2"/>
    <property type="match status" value="1"/>
</dbReference>
<dbReference type="InterPro" id="IPR002008">
    <property type="entry name" value="DNA_pol_X_beta-like"/>
</dbReference>
<keyword evidence="5" id="KW-0963">Cytoplasm</keyword>
<dbReference type="PRINTS" id="PR00869">
    <property type="entry name" value="DNAPOLX"/>
</dbReference>
<evidence type="ECO:0000256" key="2">
    <source>
        <dbReference type="ARBA" id="ARBA00004123"/>
    </source>
</evidence>
<comment type="function">
    <text evidence="22">Repair polymerase that plays a key role in base-excision repair. During this process, the damaged base is excised by specific DNA glycosylases, the DNA backbone is nicked at the abasic site by an apurinic/apyrimidic (AP) endonuclease, and POLB removes 5'-deoxyribose-phosphate from the preincised AP site acting as a 5'-deoxyribose-phosphate lyase (5'-dRP lyase); through its DNA polymerase activity, it adds one nucleotide to the 3' end of the arising single-nucleotide gap. Conducts 'gap-filling' DNA synthesis in a stepwise distributive fashion rather than in a processive fashion as for other DNA polymerases. It is also able to cleave sugar-phosphate bonds 3' to an intact AP site, acting as an AP lyase.</text>
</comment>
<evidence type="ECO:0000256" key="21">
    <source>
        <dbReference type="ARBA" id="ARBA00044678"/>
    </source>
</evidence>
<keyword evidence="7 25" id="KW-0808">Transferase</keyword>
<evidence type="ECO:0000256" key="11">
    <source>
        <dbReference type="ARBA" id="ARBA00022763"/>
    </source>
</evidence>
<comment type="cofactor">
    <cofactor evidence="1">
        <name>Mg(2+)</name>
        <dbReference type="ChEBI" id="CHEBI:18420"/>
    </cofactor>
</comment>
<dbReference type="PRINTS" id="PR00870">
    <property type="entry name" value="DNAPOLXBETA"/>
</dbReference>
<evidence type="ECO:0000256" key="13">
    <source>
        <dbReference type="ARBA" id="ARBA00022843"/>
    </source>
</evidence>
<protein>
    <recommendedName>
        <fullName evidence="25">DNA polymerase</fullName>
        <ecNumber evidence="25">2.7.7.7</ecNumber>
    </recommendedName>
</protein>
<dbReference type="Pfam" id="PF10391">
    <property type="entry name" value="DNA_pol_lambd_f"/>
    <property type="match status" value="1"/>
</dbReference>
<dbReference type="InterPro" id="IPR029398">
    <property type="entry name" value="PolB_thumb"/>
</dbReference>
<evidence type="ECO:0000256" key="5">
    <source>
        <dbReference type="ARBA" id="ARBA00022490"/>
    </source>
</evidence>
<dbReference type="InterPro" id="IPR027421">
    <property type="entry name" value="DNA_pol_lamdba_lyase_dom_sf"/>
</dbReference>
<dbReference type="EMBL" id="JBEDNZ010000012">
    <property type="protein sequence ID" value="KAL0831286.1"/>
    <property type="molecule type" value="Genomic_DNA"/>
</dbReference>
<feature type="domain" description="Helix-hairpin-helix DNA-binding motif class 1" evidence="26">
    <location>
        <begin position="100"/>
        <end position="119"/>
    </location>
</feature>
<dbReference type="InterPro" id="IPR018944">
    <property type="entry name" value="DNA_pol_lambd_fingers_domain"/>
</dbReference>
<dbReference type="InterPro" id="IPR010996">
    <property type="entry name" value="HHH_MUS81"/>
</dbReference>
<feature type="domain" description="DNA-directed DNA polymerase X" evidence="27">
    <location>
        <begin position="12"/>
        <end position="333"/>
    </location>
</feature>
<keyword evidence="14 25" id="KW-0239">DNA-directed DNA polymerase</keyword>
<keyword evidence="10" id="KW-0479">Metal-binding</keyword>
<feature type="domain" description="Helix-hairpin-helix DNA-binding motif class 1" evidence="26">
    <location>
        <begin position="59"/>
        <end position="78"/>
    </location>
</feature>
<evidence type="ECO:0000256" key="17">
    <source>
        <dbReference type="ARBA" id="ARBA00023204"/>
    </source>
</evidence>
<organism evidence="28 29">
    <name type="scientific">Loxostege sticticalis</name>
    <name type="common">Beet webworm moth</name>
    <dbReference type="NCBI Taxonomy" id="481309"/>
    <lineage>
        <taxon>Eukaryota</taxon>
        <taxon>Metazoa</taxon>
        <taxon>Ecdysozoa</taxon>
        <taxon>Arthropoda</taxon>
        <taxon>Hexapoda</taxon>
        <taxon>Insecta</taxon>
        <taxon>Pterygota</taxon>
        <taxon>Neoptera</taxon>
        <taxon>Endopterygota</taxon>
        <taxon>Lepidoptera</taxon>
        <taxon>Glossata</taxon>
        <taxon>Ditrysia</taxon>
        <taxon>Pyraloidea</taxon>
        <taxon>Crambidae</taxon>
        <taxon>Pyraustinae</taxon>
        <taxon>Loxostege</taxon>
    </lineage>
</organism>
<dbReference type="FunFam" id="1.10.150.110:FF:000002">
    <property type="entry name" value="DNA polymerase beta"/>
    <property type="match status" value="1"/>
</dbReference>
<keyword evidence="6" id="KW-0237">DNA synthesis</keyword>
<keyword evidence="4" id="KW-0488">Methylation</keyword>
<dbReference type="Pfam" id="PF14792">
    <property type="entry name" value="DNA_pol_B_palm"/>
    <property type="match status" value="1"/>
</dbReference>
<dbReference type="InterPro" id="IPR002054">
    <property type="entry name" value="DNA-dir_DNA_pol_X"/>
</dbReference>
<keyword evidence="16" id="KW-0238">DNA-binding</keyword>
<evidence type="ECO:0000256" key="3">
    <source>
        <dbReference type="ARBA" id="ARBA00004496"/>
    </source>
</evidence>
<dbReference type="InterPro" id="IPR037160">
    <property type="entry name" value="DNA_Pol_thumb_sf"/>
</dbReference>
<evidence type="ECO:0000256" key="23">
    <source>
        <dbReference type="ARBA" id="ARBA00049244"/>
    </source>
</evidence>
<dbReference type="PANTHER" id="PTHR11276:SF42">
    <property type="entry name" value="DNA POLYMERASE BETA"/>
    <property type="match status" value="1"/>
</dbReference>
<feature type="active site" description="Nucleophile; Schiff-base intermediate with DNA; for 5'-dRP lyase activity" evidence="24">
    <location>
        <position position="74"/>
    </location>
</feature>
<keyword evidence="11 25" id="KW-0227">DNA damage</keyword>
<evidence type="ECO:0000256" key="10">
    <source>
        <dbReference type="ARBA" id="ARBA00022723"/>
    </source>
</evidence>
<evidence type="ECO:0000313" key="28">
    <source>
        <dbReference type="EMBL" id="KAL0831286.1"/>
    </source>
</evidence>
<dbReference type="AlphaFoldDB" id="A0ABD0SZV0"/>
<evidence type="ECO:0000256" key="1">
    <source>
        <dbReference type="ARBA" id="ARBA00001946"/>
    </source>
</evidence>
<evidence type="ECO:0000256" key="22">
    <source>
        <dbReference type="ARBA" id="ARBA00045548"/>
    </source>
</evidence>
<sequence length="334" mass="37698">MSKRKNPSDSTNLNANFCDFLMELADYEKNVSRNIHKYNAYRKAASVLAAHHKKIESGDEAKKLNGIGEKIAKKIDEFIHTGKLRKLENIHQDTDAQAISLLTRVSGIGPVKAADLVRSGIKSIEDLRNNQKMLNHHQLIGLKYFEDFEKKIPRSEIQEIEDNLKNSIANMDSNFTLTICGSYRRGKSESGDIDALLTHPSLQVSDGKKKQSENMLKNLVDELSKTLVTDVISIGDTKFMGVCRISNESLARRLDIRLVPHDQYYCAVLYFTGSDVFNKGMRAHALEKGFTLNEYSLRPVGVTGVPGEPVPISSEEDIFDYIDYPYKKPEERNL</sequence>
<dbReference type="InterPro" id="IPR022312">
    <property type="entry name" value="DNA_pol_X"/>
</dbReference>
<evidence type="ECO:0000259" key="27">
    <source>
        <dbReference type="SMART" id="SM00483"/>
    </source>
</evidence>
<evidence type="ECO:0000256" key="6">
    <source>
        <dbReference type="ARBA" id="ARBA00022634"/>
    </source>
</evidence>
<reference evidence="28 29" key="1">
    <citation type="submission" date="2024-06" db="EMBL/GenBank/DDBJ databases">
        <title>A chromosome-level genome assembly of beet webworm, Loxostege sticticalis.</title>
        <authorList>
            <person name="Zhang Y."/>
        </authorList>
    </citation>
    <scope>NUCLEOTIDE SEQUENCE [LARGE SCALE GENOMIC DNA]</scope>
    <source>
        <strain evidence="28">AQ028</strain>
        <tissue evidence="28">Male pupae</tissue>
    </source>
</reference>
<dbReference type="PANTHER" id="PTHR11276">
    <property type="entry name" value="DNA POLYMERASE TYPE-X FAMILY MEMBER"/>
    <property type="match status" value="1"/>
</dbReference>
<evidence type="ECO:0000313" key="29">
    <source>
        <dbReference type="Proteomes" id="UP001549921"/>
    </source>
</evidence>
<evidence type="ECO:0000259" key="26">
    <source>
        <dbReference type="SMART" id="SM00278"/>
    </source>
</evidence>
<keyword evidence="9" id="KW-0235">DNA replication</keyword>
<evidence type="ECO:0000256" key="20">
    <source>
        <dbReference type="ARBA" id="ARBA00044632"/>
    </source>
</evidence>
<dbReference type="Gene3D" id="3.30.210.10">
    <property type="entry name" value="DNA polymerase, thumb domain"/>
    <property type="match status" value="1"/>
</dbReference>
<keyword evidence="17 25" id="KW-0234">DNA repair</keyword>
<dbReference type="SUPFAM" id="SSF81585">
    <property type="entry name" value="PsbU/PolX domain-like"/>
    <property type="match status" value="1"/>
</dbReference>
<evidence type="ECO:0000256" key="8">
    <source>
        <dbReference type="ARBA" id="ARBA00022695"/>
    </source>
</evidence>
<dbReference type="Gene3D" id="1.10.150.110">
    <property type="entry name" value="DNA polymerase beta, N-terminal domain-like"/>
    <property type="match status" value="1"/>
</dbReference>
<evidence type="ECO:0000256" key="25">
    <source>
        <dbReference type="RuleBase" id="RU366014"/>
    </source>
</evidence>
<dbReference type="GO" id="GO:0003677">
    <property type="term" value="F:DNA binding"/>
    <property type="evidence" value="ECO:0007669"/>
    <property type="project" value="UniProtKB-UniRule"/>
</dbReference>
<dbReference type="SUPFAM" id="SSF47802">
    <property type="entry name" value="DNA polymerase beta, N-terminal domain-like"/>
    <property type="match status" value="1"/>
</dbReference>
<dbReference type="Pfam" id="PF14791">
    <property type="entry name" value="DNA_pol_B_thumb"/>
    <property type="match status" value="1"/>
</dbReference>
<dbReference type="Gene3D" id="1.10.150.20">
    <property type="entry name" value="5' to 3' exonuclease, C-terminal subdomain"/>
    <property type="match status" value="1"/>
</dbReference>
<evidence type="ECO:0000256" key="7">
    <source>
        <dbReference type="ARBA" id="ARBA00022679"/>
    </source>
</evidence>
<dbReference type="EC" id="2.7.7.7" evidence="25"/>
<dbReference type="InterPro" id="IPR028207">
    <property type="entry name" value="DNA_pol_B_palm_palm"/>
</dbReference>
<comment type="similarity">
    <text evidence="25">Belongs to the DNA polymerase type-X family.</text>
</comment>
<comment type="caution">
    <text evidence="28">The sequence shown here is derived from an EMBL/GenBank/DDBJ whole genome shotgun (WGS) entry which is preliminary data.</text>
</comment>
<comment type="catalytic activity">
    <reaction evidence="21">
        <text>a 5'-end 2'-deoxyribose-2'-deoxyribonucleotide-DNA = (2E,4S)-4-hydroxypenten-2-al-5-phosphate + a 5'-end 5'-phospho-2'-deoxyribonucleoside-DNA + H(+)</text>
        <dbReference type="Rhea" id="RHEA:76255"/>
        <dbReference type="Rhea" id="RHEA-COMP:13180"/>
        <dbReference type="Rhea" id="RHEA-COMP:18657"/>
        <dbReference type="ChEBI" id="CHEBI:15378"/>
        <dbReference type="ChEBI" id="CHEBI:136412"/>
        <dbReference type="ChEBI" id="CHEBI:195194"/>
        <dbReference type="ChEBI" id="CHEBI:195195"/>
    </reaction>
</comment>
<evidence type="ECO:0000256" key="24">
    <source>
        <dbReference type="PIRSR" id="PIRSR622312-50"/>
    </source>
</evidence>
<dbReference type="GO" id="GO:0046872">
    <property type="term" value="F:metal ion binding"/>
    <property type="evidence" value="ECO:0007669"/>
    <property type="project" value="UniProtKB-UniRule"/>
</dbReference>
<proteinExistence type="inferred from homology"/>
<keyword evidence="18" id="KW-0456">Lyase</keyword>
<comment type="subcellular location">
    <subcellularLocation>
        <location evidence="3">Cytoplasm</location>
    </subcellularLocation>
    <subcellularLocation>
        <location evidence="2 25">Nucleus</location>
    </subcellularLocation>
</comment>
<evidence type="ECO:0000256" key="12">
    <source>
        <dbReference type="ARBA" id="ARBA00022842"/>
    </source>
</evidence>
<evidence type="ECO:0000256" key="14">
    <source>
        <dbReference type="ARBA" id="ARBA00022932"/>
    </source>
</evidence>
<dbReference type="Pfam" id="PF14716">
    <property type="entry name" value="HHH_8"/>
    <property type="match status" value="1"/>
</dbReference>
<evidence type="ECO:0000256" key="9">
    <source>
        <dbReference type="ARBA" id="ARBA00022705"/>
    </source>
</evidence>
<keyword evidence="8 25" id="KW-0548">Nucleotidyltransferase</keyword>
<name>A0ABD0SZV0_LOXSC</name>
<evidence type="ECO:0000256" key="19">
    <source>
        <dbReference type="ARBA" id="ARBA00023242"/>
    </source>
</evidence>
<comment type="catalytic activity">
    <reaction evidence="20">
        <text>2'-deoxyribonucleotide-(2'-deoxyribose 5'-phosphate)-2'-deoxyribonucleotide-DNA = a 3'-end 2'-deoxyribonucleotide-(2,3-dehydro-2,3-deoxyribose 5'-phosphate)-DNA + a 5'-end 5'-phospho-2'-deoxyribonucleoside-DNA + H(+)</text>
        <dbReference type="Rhea" id="RHEA:66592"/>
        <dbReference type="Rhea" id="RHEA-COMP:13180"/>
        <dbReference type="Rhea" id="RHEA-COMP:16897"/>
        <dbReference type="Rhea" id="RHEA-COMP:17067"/>
        <dbReference type="ChEBI" id="CHEBI:15378"/>
        <dbReference type="ChEBI" id="CHEBI:136412"/>
        <dbReference type="ChEBI" id="CHEBI:157695"/>
        <dbReference type="ChEBI" id="CHEBI:167181"/>
        <dbReference type="EC" id="4.2.99.18"/>
    </reaction>
</comment>
<evidence type="ECO:0000256" key="15">
    <source>
        <dbReference type="ARBA" id="ARBA00023053"/>
    </source>
</evidence>
<dbReference type="GO" id="GO:0140078">
    <property type="term" value="F:class I DNA-(apurinic or apyrimidinic site) endonuclease activity"/>
    <property type="evidence" value="ECO:0007669"/>
    <property type="project" value="UniProtKB-EC"/>
</dbReference>
<dbReference type="InterPro" id="IPR003583">
    <property type="entry name" value="Hlx-hairpin-Hlx_DNA-bd_motif"/>
</dbReference>
<keyword evidence="15" id="KW-0915">Sodium</keyword>
<evidence type="ECO:0000256" key="16">
    <source>
        <dbReference type="ARBA" id="ARBA00023125"/>
    </source>
</evidence>
<dbReference type="FunFam" id="3.30.210.10:FF:000002">
    <property type="entry name" value="DNA polymerase"/>
    <property type="match status" value="1"/>
</dbReference>
<dbReference type="SMART" id="SM00278">
    <property type="entry name" value="HhH1"/>
    <property type="match status" value="2"/>
</dbReference>
<keyword evidence="19 25" id="KW-0539">Nucleus</keyword>
<keyword evidence="13" id="KW-0832">Ubl conjugation</keyword>
<comment type="catalytic activity">
    <reaction evidence="23 25">
        <text>DNA(n) + a 2'-deoxyribonucleoside 5'-triphosphate = DNA(n+1) + diphosphate</text>
        <dbReference type="Rhea" id="RHEA:22508"/>
        <dbReference type="Rhea" id="RHEA-COMP:17339"/>
        <dbReference type="Rhea" id="RHEA-COMP:17340"/>
        <dbReference type="ChEBI" id="CHEBI:33019"/>
        <dbReference type="ChEBI" id="CHEBI:61560"/>
        <dbReference type="ChEBI" id="CHEBI:173112"/>
        <dbReference type="EC" id="2.7.7.7"/>
    </reaction>
</comment>
<dbReference type="InterPro" id="IPR043519">
    <property type="entry name" value="NT_sf"/>
</dbReference>
<dbReference type="Proteomes" id="UP001549921">
    <property type="component" value="Unassembled WGS sequence"/>
</dbReference>